<dbReference type="Gene3D" id="1.10.357.10">
    <property type="entry name" value="Tetracycline Repressor, domain 2"/>
    <property type="match status" value="1"/>
</dbReference>
<dbReference type="PROSITE" id="PS50977">
    <property type="entry name" value="HTH_TETR_2"/>
    <property type="match status" value="1"/>
</dbReference>
<proteinExistence type="predicted"/>
<keyword evidence="3" id="KW-0804">Transcription</keyword>
<feature type="domain" description="HTH tetR-type" evidence="5">
    <location>
        <begin position="6"/>
        <end position="66"/>
    </location>
</feature>
<dbReference type="InterPro" id="IPR009057">
    <property type="entry name" value="Homeodomain-like_sf"/>
</dbReference>
<dbReference type="eggNOG" id="COG1309">
    <property type="taxonomic scope" value="Bacteria"/>
</dbReference>
<dbReference type="RefSeq" id="WP_042216339.1">
    <property type="nucleotide sequence ID" value="NZ_BBLU01000017.1"/>
</dbReference>
<dbReference type="Proteomes" id="UP000183315">
    <property type="component" value="Unassembled WGS sequence"/>
</dbReference>
<dbReference type="Pfam" id="PF00440">
    <property type="entry name" value="TetR_N"/>
    <property type="match status" value="1"/>
</dbReference>
<dbReference type="Pfam" id="PF21993">
    <property type="entry name" value="TetR_C_13_2"/>
    <property type="match status" value="1"/>
</dbReference>
<evidence type="ECO:0000256" key="1">
    <source>
        <dbReference type="ARBA" id="ARBA00023015"/>
    </source>
</evidence>
<accession>A0A1H6W110</accession>
<dbReference type="PANTHER" id="PTHR47506:SF3">
    <property type="entry name" value="HTH-TYPE TRANSCRIPTIONAL REGULATOR LMRA"/>
    <property type="match status" value="1"/>
</dbReference>
<dbReference type="STRING" id="1043493.SAMN05421637_0791"/>
<keyword evidence="7" id="KW-1185">Reference proteome</keyword>
<reference evidence="7" key="1">
    <citation type="submission" date="2016-10" db="EMBL/GenBank/DDBJ databases">
        <authorList>
            <person name="Varghese N."/>
        </authorList>
    </citation>
    <scope>NUCLEOTIDE SEQUENCE [LARGE SCALE GENOMIC DNA]</scope>
    <source>
        <strain evidence="7">DSM 24868</strain>
    </source>
</reference>
<dbReference type="GO" id="GO:0003677">
    <property type="term" value="F:DNA binding"/>
    <property type="evidence" value="ECO:0007669"/>
    <property type="project" value="UniProtKB-UniRule"/>
</dbReference>
<sequence>MARPASDKRARLTAAAATLAYTHGLDRTTLGAIAEEADVPQGSVYYYFKTRDDVGRAVVDSLLTRYRDLMSGWDAEPDPRTRLASYVDMYARDAEAVAQHGCPIGSLCLDLRKSAHPLADDAAAILELTIAWASEQFEAMGFAPQASRARALHLVTGLQGAASLANALGDREALVNEAAHLTRWIHQSQAA</sequence>
<protein>
    <submittedName>
        <fullName evidence="6">Transcriptional regulator, TetR family</fullName>
    </submittedName>
</protein>
<dbReference type="PANTHER" id="PTHR47506">
    <property type="entry name" value="TRANSCRIPTIONAL REGULATORY PROTEIN"/>
    <property type="match status" value="1"/>
</dbReference>
<name>A0A1H6W110_9MICO</name>
<dbReference type="InterPro" id="IPR036271">
    <property type="entry name" value="Tet_transcr_reg_TetR-rel_C_sf"/>
</dbReference>
<dbReference type="AlphaFoldDB" id="A0A1H6W110"/>
<evidence type="ECO:0000313" key="7">
    <source>
        <dbReference type="Proteomes" id="UP000183315"/>
    </source>
</evidence>
<feature type="DNA-binding region" description="H-T-H motif" evidence="4">
    <location>
        <begin position="29"/>
        <end position="48"/>
    </location>
</feature>
<dbReference type="InterPro" id="IPR001647">
    <property type="entry name" value="HTH_TetR"/>
</dbReference>
<evidence type="ECO:0000313" key="6">
    <source>
        <dbReference type="EMBL" id="SEJ10593.1"/>
    </source>
</evidence>
<dbReference type="OrthoDB" id="8701707at2"/>
<dbReference type="EMBL" id="FNZI01000002">
    <property type="protein sequence ID" value="SEJ10593.1"/>
    <property type="molecule type" value="Genomic_DNA"/>
</dbReference>
<gene>
    <name evidence="6" type="ORF">SAMN05421637_0791</name>
</gene>
<dbReference type="InterPro" id="IPR054156">
    <property type="entry name" value="YxaF_TetR_C"/>
</dbReference>
<evidence type="ECO:0000259" key="5">
    <source>
        <dbReference type="PROSITE" id="PS50977"/>
    </source>
</evidence>
<evidence type="ECO:0000256" key="2">
    <source>
        <dbReference type="ARBA" id="ARBA00023125"/>
    </source>
</evidence>
<dbReference type="SUPFAM" id="SSF48498">
    <property type="entry name" value="Tetracyclin repressor-like, C-terminal domain"/>
    <property type="match status" value="1"/>
</dbReference>
<keyword evidence="1" id="KW-0805">Transcription regulation</keyword>
<evidence type="ECO:0000256" key="3">
    <source>
        <dbReference type="ARBA" id="ARBA00023163"/>
    </source>
</evidence>
<keyword evidence="2 4" id="KW-0238">DNA-binding</keyword>
<dbReference type="SUPFAM" id="SSF46689">
    <property type="entry name" value="Homeodomain-like"/>
    <property type="match status" value="1"/>
</dbReference>
<evidence type="ECO:0000256" key="4">
    <source>
        <dbReference type="PROSITE-ProRule" id="PRU00335"/>
    </source>
</evidence>
<organism evidence="6 7">
    <name type="scientific">Demequina mangrovi</name>
    <dbReference type="NCBI Taxonomy" id="1043493"/>
    <lineage>
        <taxon>Bacteria</taxon>
        <taxon>Bacillati</taxon>
        <taxon>Actinomycetota</taxon>
        <taxon>Actinomycetes</taxon>
        <taxon>Micrococcales</taxon>
        <taxon>Demequinaceae</taxon>
        <taxon>Demequina</taxon>
    </lineage>
</organism>